<gene>
    <name evidence="1" type="ORF">POM88_020006</name>
</gene>
<name>A0AAD8IC06_9APIA</name>
<dbReference type="EMBL" id="JAUIZM010000005">
    <property type="protein sequence ID" value="KAK1382271.1"/>
    <property type="molecule type" value="Genomic_DNA"/>
</dbReference>
<protein>
    <submittedName>
        <fullName evidence="1">NADP-specific glutamate dehydrogenase</fullName>
    </submittedName>
</protein>
<accession>A0AAD8IC06</accession>
<evidence type="ECO:0000313" key="1">
    <source>
        <dbReference type="EMBL" id="KAK1382271.1"/>
    </source>
</evidence>
<dbReference type="PANTHER" id="PTHR37244">
    <property type="entry name" value="NADP-SPECIFIC GLUTAMATE DEHYDROGENASE"/>
    <property type="match status" value="1"/>
</dbReference>
<evidence type="ECO:0000313" key="2">
    <source>
        <dbReference type="Proteomes" id="UP001237642"/>
    </source>
</evidence>
<dbReference type="Proteomes" id="UP001237642">
    <property type="component" value="Unassembled WGS sequence"/>
</dbReference>
<dbReference type="PANTHER" id="PTHR37244:SF1">
    <property type="entry name" value="NADP-SPECIFIC GLUTAMATE DEHYDROGENASE"/>
    <property type="match status" value="1"/>
</dbReference>
<reference evidence="1" key="1">
    <citation type="submission" date="2023-02" db="EMBL/GenBank/DDBJ databases">
        <title>Genome of toxic invasive species Heracleum sosnowskyi carries increased number of genes despite the absence of recent whole-genome duplications.</title>
        <authorList>
            <person name="Schelkunov M."/>
            <person name="Shtratnikova V."/>
            <person name="Makarenko M."/>
            <person name="Klepikova A."/>
            <person name="Omelchenko D."/>
            <person name="Novikova G."/>
            <person name="Obukhova E."/>
            <person name="Bogdanov V."/>
            <person name="Penin A."/>
            <person name="Logacheva M."/>
        </authorList>
    </citation>
    <scope>NUCLEOTIDE SEQUENCE</scope>
    <source>
        <strain evidence="1">Hsosn_3</strain>
        <tissue evidence="1">Leaf</tissue>
    </source>
</reference>
<keyword evidence="2" id="KW-1185">Reference proteome</keyword>
<organism evidence="1 2">
    <name type="scientific">Heracleum sosnowskyi</name>
    <dbReference type="NCBI Taxonomy" id="360622"/>
    <lineage>
        <taxon>Eukaryota</taxon>
        <taxon>Viridiplantae</taxon>
        <taxon>Streptophyta</taxon>
        <taxon>Embryophyta</taxon>
        <taxon>Tracheophyta</taxon>
        <taxon>Spermatophyta</taxon>
        <taxon>Magnoliopsida</taxon>
        <taxon>eudicotyledons</taxon>
        <taxon>Gunneridae</taxon>
        <taxon>Pentapetalae</taxon>
        <taxon>asterids</taxon>
        <taxon>campanulids</taxon>
        <taxon>Apiales</taxon>
        <taxon>Apiaceae</taxon>
        <taxon>Apioideae</taxon>
        <taxon>apioid superclade</taxon>
        <taxon>Tordylieae</taxon>
        <taxon>Tordyliinae</taxon>
        <taxon>Heracleum</taxon>
    </lineage>
</organism>
<comment type="caution">
    <text evidence="1">The sequence shown here is derived from an EMBL/GenBank/DDBJ whole genome shotgun (WGS) entry which is preliminary data.</text>
</comment>
<sequence>MCRGFQQSESERFLKMKAFNLVFSLANKSCVTTFPDSLTLHYLPRINGTHLEINHSMIKPDSPAFLTLHRVVSPLSDNYSVCFASREKVKASQGARFEVFFGDVRVLKGFFRKDWDDTWKMECSCGLECSSAGRILQEIVKKSEVSVVAEGGVVMNETVEIVAKRRQRRLLKGGTLEEIPEETEYCYDFADDESCSSGCSCCEEFGESESESCGDQEIAAAAEAEEEMEGEGSWAVDVGIWVLCLGVGLLVSRASSKRLLRRRTAFL</sequence>
<reference evidence="1" key="2">
    <citation type="submission" date="2023-05" db="EMBL/GenBank/DDBJ databases">
        <authorList>
            <person name="Schelkunov M.I."/>
        </authorList>
    </citation>
    <scope>NUCLEOTIDE SEQUENCE</scope>
    <source>
        <strain evidence="1">Hsosn_3</strain>
        <tissue evidence="1">Leaf</tissue>
    </source>
</reference>
<dbReference type="AlphaFoldDB" id="A0AAD8IC06"/>
<proteinExistence type="predicted"/>